<dbReference type="FunFam" id="3.40.30.10:FF:000014">
    <property type="entry name" value="Tau class glutathione S-transferase"/>
    <property type="match status" value="1"/>
</dbReference>
<feature type="domain" description="GST C-terminal" evidence="6">
    <location>
        <begin position="86"/>
        <end position="209"/>
    </location>
</feature>
<comment type="catalytic activity">
    <reaction evidence="3">
        <text>RX + glutathione = an S-substituted glutathione + a halide anion + H(+)</text>
        <dbReference type="Rhea" id="RHEA:16437"/>
        <dbReference type="ChEBI" id="CHEBI:15378"/>
        <dbReference type="ChEBI" id="CHEBI:16042"/>
        <dbReference type="ChEBI" id="CHEBI:17792"/>
        <dbReference type="ChEBI" id="CHEBI:57925"/>
        <dbReference type="ChEBI" id="CHEBI:90779"/>
        <dbReference type="EC" id="2.5.1.18"/>
    </reaction>
</comment>
<evidence type="ECO:0000256" key="3">
    <source>
        <dbReference type="ARBA" id="ARBA00047960"/>
    </source>
</evidence>
<organism evidence="7 8">
    <name type="scientific">Coptis chinensis</name>
    <dbReference type="NCBI Taxonomy" id="261450"/>
    <lineage>
        <taxon>Eukaryota</taxon>
        <taxon>Viridiplantae</taxon>
        <taxon>Streptophyta</taxon>
        <taxon>Embryophyta</taxon>
        <taxon>Tracheophyta</taxon>
        <taxon>Spermatophyta</taxon>
        <taxon>Magnoliopsida</taxon>
        <taxon>Ranunculales</taxon>
        <taxon>Ranunculaceae</taxon>
        <taxon>Coptidoideae</taxon>
        <taxon>Coptis</taxon>
    </lineage>
</organism>
<dbReference type="EC" id="2.5.1.18" evidence="1"/>
<dbReference type="SUPFAM" id="SSF47616">
    <property type="entry name" value="GST C-terminal domain-like"/>
    <property type="match status" value="1"/>
</dbReference>
<evidence type="ECO:0000313" key="8">
    <source>
        <dbReference type="Proteomes" id="UP000631114"/>
    </source>
</evidence>
<dbReference type="AlphaFoldDB" id="A0A835I5F0"/>
<keyword evidence="2" id="KW-0808">Transferase</keyword>
<dbReference type="GO" id="GO:0006749">
    <property type="term" value="P:glutathione metabolic process"/>
    <property type="evidence" value="ECO:0007669"/>
    <property type="project" value="InterPro"/>
</dbReference>
<dbReference type="SFLD" id="SFLDS00019">
    <property type="entry name" value="Glutathione_Transferase_(cytos"/>
    <property type="match status" value="1"/>
</dbReference>
<dbReference type="SFLD" id="SFLDG00358">
    <property type="entry name" value="Main_(cytGST)"/>
    <property type="match status" value="1"/>
</dbReference>
<sequence length="223" mass="25576">MEEVTLFGAGTSPFTYRVILALKLKGIDYTYITEDLTNKSALLLKYNPVYQRVPVLVHGGKAIAESVVILEYIDETWPENPLLPKDPHERAVTRFWAKYFEDKVSCIAEFFLTTGEKREKAEKDCLEMLRTIEEQGGLGEKKFFGGDEIGLADLVMGILARWFGVIEEVVGVKVMEPQEFPRLQAWIKNFKEVPVIKENLPDHEKMVPTYKLRREMLMARTSA</sequence>
<dbReference type="Gene3D" id="3.40.30.10">
    <property type="entry name" value="Glutaredoxin"/>
    <property type="match status" value="1"/>
</dbReference>
<dbReference type="PANTHER" id="PTHR11260:SF774">
    <property type="entry name" value="GLUTATHIONE TRANSFERASE"/>
    <property type="match status" value="1"/>
</dbReference>
<keyword evidence="8" id="KW-1185">Reference proteome</keyword>
<dbReference type="InterPro" id="IPR040079">
    <property type="entry name" value="Glutathione_S-Trfase"/>
</dbReference>
<dbReference type="GO" id="GO:0005737">
    <property type="term" value="C:cytoplasm"/>
    <property type="evidence" value="ECO:0007669"/>
    <property type="project" value="TreeGrafter"/>
</dbReference>
<feature type="domain" description="GST N-terminal" evidence="5">
    <location>
        <begin position="2"/>
        <end position="81"/>
    </location>
</feature>
<dbReference type="InterPro" id="IPR010987">
    <property type="entry name" value="Glutathione-S-Trfase_C-like"/>
</dbReference>
<proteinExistence type="inferred from homology"/>
<evidence type="ECO:0000256" key="2">
    <source>
        <dbReference type="ARBA" id="ARBA00022679"/>
    </source>
</evidence>
<dbReference type="GO" id="GO:0004364">
    <property type="term" value="F:glutathione transferase activity"/>
    <property type="evidence" value="ECO:0007669"/>
    <property type="project" value="UniProtKB-EC"/>
</dbReference>
<dbReference type="Proteomes" id="UP000631114">
    <property type="component" value="Unassembled WGS sequence"/>
</dbReference>
<comment type="caution">
    <text evidence="7">The sequence shown here is derived from an EMBL/GenBank/DDBJ whole genome shotgun (WGS) entry which is preliminary data.</text>
</comment>
<dbReference type="PANTHER" id="PTHR11260">
    <property type="entry name" value="GLUTATHIONE S-TRANSFERASE, GST, SUPERFAMILY, GST DOMAIN CONTAINING"/>
    <property type="match status" value="1"/>
</dbReference>
<dbReference type="SUPFAM" id="SSF52833">
    <property type="entry name" value="Thioredoxin-like"/>
    <property type="match status" value="1"/>
</dbReference>
<dbReference type="InterPro" id="IPR004045">
    <property type="entry name" value="Glutathione_S-Trfase_N"/>
</dbReference>
<accession>A0A835I5F0</accession>
<dbReference type="Gene3D" id="1.20.1050.10">
    <property type="match status" value="1"/>
</dbReference>
<gene>
    <name evidence="7" type="ORF">IFM89_024630</name>
</gene>
<dbReference type="InterPro" id="IPR036282">
    <property type="entry name" value="Glutathione-S-Trfase_C_sf"/>
</dbReference>
<dbReference type="SFLD" id="SFLDG01152">
    <property type="entry name" value="Main.3:_Omega-_and_Tau-like"/>
    <property type="match status" value="1"/>
</dbReference>
<dbReference type="InterPro" id="IPR045073">
    <property type="entry name" value="Omega/Tau-like"/>
</dbReference>
<dbReference type="Pfam" id="PF00043">
    <property type="entry name" value="GST_C"/>
    <property type="match status" value="1"/>
</dbReference>
<dbReference type="EMBL" id="JADFTS010000004">
    <property type="protein sequence ID" value="KAF9610774.1"/>
    <property type="molecule type" value="Genomic_DNA"/>
</dbReference>
<dbReference type="InterPro" id="IPR045074">
    <property type="entry name" value="GST_C_Tau"/>
</dbReference>
<name>A0A835I5F0_9MAGN</name>
<dbReference type="InterPro" id="IPR004046">
    <property type="entry name" value="GST_C"/>
</dbReference>
<dbReference type="PROSITE" id="PS50405">
    <property type="entry name" value="GST_CTER"/>
    <property type="match status" value="1"/>
</dbReference>
<evidence type="ECO:0000313" key="7">
    <source>
        <dbReference type="EMBL" id="KAF9610774.1"/>
    </source>
</evidence>
<dbReference type="FunFam" id="1.20.1050.10:FF:000012">
    <property type="entry name" value="Tau class glutathione S-transferase"/>
    <property type="match status" value="1"/>
</dbReference>
<comment type="similarity">
    <text evidence="4">Belongs to the GST superfamily.</text>
</comment>
<evidence type="ECO:0000256" key="4">
    <source>
        <dbReference type="RuleBase" id="RU003494"/>
    </source>
</evidence>
<evidence type="ECO:0000256" key="1">
    <source>
        <dbReference type="ARBA" id="ARBA00012452"/>
    </source>
</evidence>
<evidence type="ECO:0000259" key="6">
    <source>
        <dbReference type="PROSITE" id="PS50405"/>
    </source>
</evidence>
<dbReference type="CDD" id="cd03058">
    <property type="entry name" value="GST_N_Tau"/>
    <property type="match status" value="1"/>
</dbReference>
<dbReference type="CDD" id="cd03185">
    <property type="entry name" value="GST_C_Tau"/>
    <property type="match status" value="1"/>
</dbReference>
<protein>
    <recommendedName>
        <fullName evidence="1">glutathione transferase</fullName>
        <ecNumber evidence="1">2.5.1.18</ecNumber>
    </recommendedName>
</protein>
<reference evidence="7 8" key="1">
    <citation type="submission" date="2020-10" db="EMBL/GenBank/DDBJ databases">
        <title>The Coptis chinensis genome and diversification of protoberbering-type alkaloids.</title>
        <authorList>
            <person name="Wang B."/>
            <person name="Shu S."/>
            <person name="Song C."/>
            <person name="Liu Y."/>
        </authorList>
    </citation>
    <scope>NUCLEOTIDE SEQUENCE [LARGE SCALE GENOMIC DNA]</scope>
    <source>
        <strain evidence="7">HL-2020</strain>
        <tissue evidence="7">Leaf</tissue>
    </source>
</reference>
<dbReference type="InterPro" id="IPR036249">
    <property type="entry name" value="Thioredoxin-like_sf"/>
</dbReference>
<dbReference type="PROSITE" id="PS50404">
    <property type="entry name" value="GST_NTER"/>
    <property type="match status" value="1"/>
</dbReference>
<evidence type="ECO:0000259" key="5">
    <source>
        <dbReference type="PROSITE" id="PS50404"/>
    </source>
</evidence>
<dbReference type="Pfam" id="PF02798">
    <property type="entry name" value="GST_N"/>
    <property type="match status" value="1"/>
</dbReference>
<dbReference type="OrthoDB" id="4951845at2759"/>